<keyword evidence="1" id="KW-0812">Transmembrane</keyword>
<feature type="transmembrane region" description="Helical" evidence="1">
    <location>
        <begin position="6"/>
        <end position="29"/>
    </location>
</feature>
<dbReference type="InterPro" id="IPR031823">
    <property type="entry name" value="TatT"/>
</dbReference>
<gene>
    <name evidence="2" type="ORF">METZ01_LOCUS219695</name>
</gene>
<keyword evidence="1" id="KW-0472">Membrane</keyword>
<evidence type="ECO:0008006" key="3">
    <source>
        <dbReference type="Google" id="ProtNLM"/>
    </source>
</evidence>
<reference evidence="2" key="1">
    <citation type="submission" date="2018-05" db="EMBL/GenBank/DDBJ databases">
        <authorList>
            <person name="Lanie J.A."/>
            <person name="Ng W.-L."/>
            <person name="Kazmierczak K.M."/>
            <person name="Andrzejewski T.M."/>
            <person name="Davidsen T.M."/>
            <person name="Wayne K.J."/>
            <person name="Tettelin H."/>
            <person name="Glass J.I."/>
            <person name="Rusch D."/>
            <person name="Podicherti R."/>
            <person name="Tsui H.-C.T."/>
            <person name="Winkler M.E."/>
        </authorList>
    </citation>
    <scope>NUCLEOTIDE SEQUENCE</scope>
</reference>
<keyword evidence="1" id="KW-1133">Transmembrane helix</keyword>
<organism evidence="2">
    <name type="scientific">marine metagenome</name>
    <dbReference type="NCBI Taxonomy" id="408172"/>
    <lineage>
        <taxon>unclassified sequences</taxon>
        <taxon>metagenomes</taxon>
        <taxon>ecological metagenomes</taxon>
    </lineage>
</organism>
<dbReference type="Gene3D" id="1.25.40.920">
    <property type="entry name" value="TRAP transporter T-component"/>
    <property type="match status" value="1"/>
</dbReference>
<sequence length="277" mass="32030">MGRFCYLYLFFILSSCVPRFVIVGHPNLVSSYFQKKISKLENKDDLTKNQKRTLLKLRLEYAFGVILEESDRLVDEDYSAGISKSNEALSIFRESKLIGTSILSEKYPDFEFWLSEKKDIIFSSEDIVDLYWLGVAYGGAVKSSRGNPFEVVHIPKIGKLLTTAISIEPDWSKGALYTAMMSYMSTSPEFSNETLKDTIDYYFQKAVTVSDSLDASPFVSYAEIIDKKFQNRKGFEDKLNYVLAMNVNRDKRFRMGNIIAQERAKWLLSRKDEYFYE</sequence>
<accession>A0A382FY31</accession>
<name>A0A382FY31_9ZZZZ</name>
<dbReference type="Pfam" id="PF16811">
    <property type="entry name" value="TAtT"/>
    <property type="match status" value="1"/>
</dbReference>
<protein>
    <recommendedName>
        <fullName evidence="3">Lipoprotein</fullName>
    </recommendedName>
</protein>
<dbReference type="EMBL" id="UINC01052017">
    <property type="protein sequence ID" value="SVB66841.1"/>
    <property type="molecule type" value="Genomic_DNA"/>
</dbReference>
<evidence type="ECO:0000256" key="1">
    <source>
        <dbReference type="SAM" id="Phobius"/>
    </source>
</evidence>
<dbReference type="AlphaFoldDB" id="A0A382FY31"/>
<dbReference type="PROSITE" id="PS51257">
    <property type="entry name" value="PROKAR_LIPOPROTEIN"/>
    <property type="match status" value="1"/>
</dbReference>
<proteinExistence type="predicted"/>
<dbReference type="InterPro" id="IPR038537">
    <property type="entry name" value="TatT_sf"/>
</dbReference>
<evidence type="ECO:0000313" key="2">
    <source>
        <dbReference type="EMBL" id="SVB66841.1"/>
    </source>
</evidence>